<dbReference type="AlphaFoldDB" id="A0AA43XHW7"/>
<keyword evidence="3" id="KW-0175">Coiled coil</keyword>
<dbReference type="PANTHER" id="PTHR32089">
    <property type="entry name" value="METHYL-ACCEPTING CHEMOTAXIS PROTEIN MCPB"/>
    <property type="match status" value="1"/>
</dbReference>
<dbReference type="EMBL" id="SUMG01000001">
    <property type="protein sequence ID" value="NBG86917.1"/>
    <property type="molecule type" value="Genomic_DNA"/>
</dbReference>
<dbReference type="PANTHER" id="PTHR32089:SF112">
    <property type="entry name" value="LYSOZYME-LIKE PROTEIN-RELATED"/>
    <property type="match status" value="1"/>
</dbReference>
<protein>
    <recommendedName>
        <fullName evidence="4">Methyl-accepting transducer domain-containing protein</fullName>
    </recommendedName>
</protein>
<dbReference type="Gene3D" id="1.10.287.950">
    <property type="entry name" value="Methyl-accepting chemotaxis protein"/>
    <property type="match status" value="1"/>
</dbReference>
<evidence type="ECO:0000313" key="6">
    <source>
        <dbReference type="Proteomes" id="UP000449710"/>
    </source>
</evidence>
<sequence>MNKEEKLHSLAHTAELFQEIVSVDIGIAVTDRDSYLEYRPGKTIDFKLNVGDPLPRDTAAYRCMEEKRKITTHKNKEESPWGIPYLAIAYPVINEDNQAIGSVVTIESVEFQEFISSTAGTLGASSEELTASLEDLRVRTESILKVGDQVSETSKEMLDQAKETDKILSMIQEIAKQSNLLGLNASIESARAGEAGKGFAVVAEEIRKLSTNSSESGVLIGEKLEGMKNAILEVQNHLEQMSSDVDQQYTVIKEIGSASGELAELAQELSDYSEKYTKG</sequence>
<dbReference type="PROSITE" id="PS50111">
    <property type="entry name" value="CHEMOTAXIS_TRANSDUC_2"/>
    <property type="match status" value="1"/>
</dbReference>
<dbReference type="GO" id="GO:0016020">
    <property type="term" value="C:membrane"/>
    <property type="evidence" value="ECO:0007669"/>
    <property type="project" value="InterPro"/>
</dbReference>
<feature type="domain" description="Methyl-accepting transducer" evidence="4">
    <location>
        <begin position="115"/>
        <end position="279"/>
    </location>
</feature>
<gene>
    <name evidence="5" type="ORF">ISALK_00240</name>
</gene>
<evidence type="ECO:0000256" key="3">
    <source>
        <dbReference type="SAM" id="Coils"/>
    </source>
</evidence>
<dbReference type="RefSeq" id="WP_160718226.1">
    <property type="nucleotide sequence ID" value="NZ_SUMG01000001.1"/>
</dbReference>
<organism evidence="5 6">
    <name type="scientific">Isachenkonia alkalipeptolytica</name>
    <dbReference type="NCBI Taxonomy" id="2565777"/>
    <lineage>
        <taxon>Bacteria</taxon>
        <taxon>Bacillati</taxon>
        <taxon>Bacillota</taxon>
        <taxon>Clostridia</taxon>
        <taxon>Eubacteriales</taxon>
        <taxon>Clostridiaceae</taxon>
        <taxon>Isachenkonia</taxon>
    </lineage>
</organism>
<dbReference type="SMART" id="SM00283">
    <property type="entry name" value="MA"/>
    <property type="match status" value="1"/>
</dbReference>
<dbReference type="InterPro" id="IPR004089">
    <property type="entry name" value="MCPsignal_dom"/>
</dbReference>
<evidence type="ECO:0000256" key="1">
    <source>
        <dbReference type="ARBA" id="ARBA00023224"/>
    </source>
</evidence>
<reference evidence="5 6" key="1">
    <citation type="submission" date="2019-04" db="EMBL/GenBank/DDBJ databases">
        <title>Isachenkonia alkalipeptolytica gen. nov. sp. nov. a new anaerobic, alkiliphilic organothrophic bacterium capable to reduce synthesized ferrihydrite isolated from a soda lake.</title>
        <authorList>
            <person name="Toshchakov S.V."/>
            <person name="Zavarzina D.G."/>
            <person name="Zhilina T.N."/>
            <person name="Kostrikina N.A."/>
            <person name="Kublanov I.V."/>
        </authorList>
    </citation>
    <scope>NUCLEOTIDE SEQUENCE [LARGE SCALE GENOMIC DNA]</scope>
    <source>
        <strain evidence="5 6">Z-1701</strain>
    </source>
</reference>
<evidence type="ECO:0000313" key="5">
    <source>
        <dbReference type="EMBL" id="NBG86917.1"/>
    </source>
</evidence>
<dbReference type="Proteomes" id="UP000449710">
    <property type="component" value="Unassembled WGS sequence"/>
</dbReference>
<feature type="coiled-coil region" evidence="3">
    <location>
        <begin position="224"/>
        <end position="275"/>
    </location>
</feature>
<proteinExistence type="predicted"/>
<comment type="caution">
    <text evidence="5">The sequence shown here is derived from an EMBL/GenBank/DDBJ whole genome shotgun (WGS) entry which is preliminary data.</text>
</comment>
<name>A0AA43XHW7_9CLOT</name>
<dbReference type="SUPFAM" id="SSF58104">
    <property type="entry name" value="Methyl-accepting chemotaxis protein (MCP) signaling domain"/>
    <property type="match status" value="1"/>
</dbReference>
<evidence type="ECO:0000256" key="2">
    <source>
        <dbReference type="PROSITE-ProRule" id="PRU00284"/>
    </source>
</evidence>
<evidence type="ECO:0000259" key="4">
    <source>
        <dbReference type="PROSITE" id="PS50111"/>
    </source>
</evidence>
<keyword evidence="6" id="KW-1185">Reference proteome</keyword>
<dbReference type="GO" id="GO:0007165">
    <property type="term" value="P:signal transduction"/>
    <property type="evidence" value="ECO:0007669"/>
    <property type="project" value="UniProtKB-KW"/>
</dbReference>
<dbReference type="Pfam" id="PF00015">
    <property type="entry name" value="MCPsignal"/>
    <property type="match status" value="1"/>
</dbReference>
<keyword evidence="1 2" id="KW-0807">Transducer</keyword>
<accession>A0AA43XHW7</accession>